<keyword evidence="1" id="KW-0472">Membrane</keyword>
<feature type="transmembrane region" description="Helical" evidence="1">
    <location>
        <begin position="166"/>
        <end position="184"/>
    </location>
</feature>
<feature type="transmembrane region" description="Helical" evidence="1">
    <location>
        <begin position="72"/>
        <end position="91"/>
    </location>
</feature>
<evidence type="ECO:0000313" key="2">
    <source>
        <dbReference type="EMBL" id="CAB9511466.1"/>
    </source>
</evidence>
<organism evidence="2 3">
    <name type="scientific">Seminavis robusta</name>
    <dbReference type="NCBI Taxonomy" id="568900"/>
    <lineage>
        <taxon>Eukaryota</taxon>
        <taxon>Sar</taxon>
        <taxon>Stramenopiles</taxon>
        <taxon>Ochrophyta</taxon>
        <taxon>Bacillariophyta</taxon>
        <taxon>Bacillariophyceae</taxon>
        <taxon>Bacillariophycidae</taxon>
        <taxon>Naviculales</taxon>
        <taxon>Naviculaceae</taxon>
        <taxon>Seminavis</taxon>
    </lineage>
</organism>
<dbReference type="AlphaFoldDB" id="A0A9N8HER3"/>
<evidence type="ECO:0000256" key="1">
    <source>
        <dbReference type="SAM" id="Phobius"/>
    </source>
</evidence>
<reference evidence="2" key="1">
    <citation type="submission" date="2020-06" db="EMBL/GenBank/DDBJ databases">
        <authorList>
            <consortium name="Plant Systems Biology data submission"/>
        </authorList>
    </citation>
    <scope>NUCLEOTIDE SEQUENCE</scope>
    <source>
        <strain evidence="2">D6</strain>
    </source>
</reference>
<dbReference type="Proteomes" id="UP001153069">
    <property type="component" value="Unassembled WGS sequence"/>
</dbReference>
<dbReference type="EMBL" id="CAICTM010000485">
    <property type="protein sequence ID" value="CAB9511466.1"/>
    <property type="molecule type" value="Genomic_DNA"/>
</dbReference>
<dbReference type="OrthoDB" id="43106at2759"/>
<proteinExistence type="predicted"/>
<name>A0A9N8HER3_9STRA</name>
<evidence type="ECO:0000313" key="3">
    <source>
        <dbReference type="Proteomes" id="UP001153069"/>
    </source>
</evidence>
<sequence length="192" mass="20469">MTCAAFLTTTASALRQTAHQSTITGLKVFPVDSSSHVEASAATTSLVNSLATAAATSSTTKEFEPILPDTSALLGIGAVVLASAAATWVWANQVVPTSRTKLALSKRQGDVKEYLEELEDASGERQFEEWLFTDWLEQRNNATGSQKKEPALPILKKAKWNSGDNPVLAATALILLGITLTAFTERVSSMLS</sequence>
<protein>
    <submittedName>
        <fullName evidence="2">Uncharacterized protein</fullName>
    </submittedName>
</protein>
<gene>
    <name evidence="2" type="ORF">SEMRO_486_G152650.1</name>
</gene>
<keyword evidence="1" id="KW-0812">Transmembrane</keyword>
<keyword evidence="3" id="KW-1185">Reference proteome</keyword>
<comment type="caution">
    <text evidence="2">The sequence shown here is derived from an EMBL/GenBank/DDBJ whole genome shotgun (WGS) entry which is preliminary data.</text>
</comment>
<accession>A0A9N8HER3</accession>
<keyword evidence="1" id="KW-1133">Transmembrane helix</keyword>